<reference evidence="1 2" key="1">
    <citation type="submission" date="2019-03" db="EMBL/GenBank/DDBJ databases">
        <title>First draft genome of Liparis tanakae, snailfish: a comprehensive survey of snailfish specific genes.</title>
        <authorList>
            <person name="Kim W."/>
            <person name="Song I."/>
            <person name="Jeong J.-H."/>
            <person name="Kim D."/>
            <person name="Kim S."/>
            <person name="Ryu S."/>
            <person name="Song J.Y."/>
            <person name="Lee S.K."/>
        </authorList>
    </citation>
    <scope>NUCLEOTIDE SEQUENCE [LARGE SCALE GENOMIC DNA]</scope>
    <source>
        <tissue evidence="1">Muscle</tissue>
    </source>
</reference>
<dbReference type="AlphaFoldDB" id="A0A4Z2F933"/>
<accession>A0A4Z2F933</accession>
<name>A0A4Z2F933_9TELE</name>
<dbReference type="Proteomes" id="UP000314294">
    <property type="component" value="Unassembled WGS sequence"/>
</dbReference>
<comment type="caution">
    <text evidence="1">The sequence shown here is derived from an EMBL/GenBank/DDBJ whole genome shotgun (WGS) entry which is preliminary data.</text>
</comment>
<sequence>MEKVVEGVIEEVVEGGIEEMVEGVIEEVVLVVEGVIEEVVLVVEGVIEEVVLVSLHGTDLVAMAAGASFPPVSADLCVSAEAGPVFIRPITALEHIALRQCEKTTKLWERHFLEAAAGHAPRHVAEALSAV</sequence>
<keyword evidence="2" id="KW-1185">Reference proteome</keyword>
<evidence type="ECO:0000313" key="2">
    <source>
        <dbReference type="Proteomes" id="UP000314294"/>
    </source>
</evidence>
<dbReference type="EMBL" id="SRLO01001456">
    <property type="protein sequence ID" value="TNN37688.1"/>
    <property type="molecule type" value="Genomic_DNA"/>
</dbReference>
<proteinExistence type="predicted"/>
<evidence type="ECO:0000313" key="1">
    <source>
        <dbReference type="EMBL" id="TNN37688.1"/>
    </source>
</evidence>
<gene>
    <name evidence="1" type="ORF">EYF80_052138</name>
</gene>
<organism evidence="1 2">
    <name type="scientific">Liparis tanakae</name>
    <name type="common">Tanaka's snailfish</name>
    <dbReference type="NCBI Taxonomy" id="230148"/>
    <lineage>
        <taxon>Eukaryota</taxon>
        <taxon>Metazoa</taxon>
        <taxon>Chordata</taxon>
        <taxon>Craniata</taxon>
        <taxon>Vertebrata</taxon>
        <taxon>Euteleostomi</taxon>
        <taxon>Actinopterygii</taxon>
        <taxon>Neopterygii</taxon>
        <taxon>Teleostei</taxon>
        <taxon>Neoteleostei</taxon>
        <taxon>Acanthomorphata</taxon>
        <taxon>Eupercaria</taxon>
        <taxon>Perciformes</taxon>
        <taxon>Cottioidei</taxon>
        <taxon>Cottales</taxon>
        <taxon>Liparidae</taxon>
        <taxon>Liparis</taxon>
    </lineage>
</organism>
<protein>
    <submittedName>
        <fullName evidence="1">Uncharacterized protein</fullName>
    </submittedName>
</protein>